<feature type="transmembrane region" description="Helical" evidence="13">
    <location>
        <begin position="238"/>
        <end position="259"/>
    </location>
</feature>
<dbReference type="eggNOG" id="COG2177">
    <property type="taxonomic scope" value="Bacteria"/>
</dbReference>
<evidence type="ECO:0000256" key="12">
    <source>
        <dbReference type="PIRNR" id="PIRNR003097"/>
    </source>
</evidence>
<evidence type="ECO:0000256" key="8">
    <source>
        <dbReference type="ARBA" id="ARBA00022692"/>
    </source>
</evidence>
<keyword evidence="11 12" id="KW-0131">Cell cycle</keyword>
<evidence type="ECO:0000259" key="15">
    <source>
        <dbReference type="Pfam" id="PF18075"/>
    </source>
</evidence>
<gene>
    <name evidence="16" type="ORF">NB231_11254</name>
</gene>
<keyword evidence="17" id="KW-1185">Reference proteome</keyword>
<evidence type="ECO:0000256" key="11">
    <source>
        <dbReference type="ARBA" id="ARBA00023306"/>
    </source>
</evidence>
<dbReference type="PANTHER" id="PTHR47755:SF1">
    <property type="entry name" value="CELL DIVISION PROTEIN FTSX"/>
    <property type="match status" value="1"/>
</dbReference>
<dbReference type="InterPro" id="IPR047590">
    <property type="entry name" value="FtsX_proteobact-type"/>
</dbReference>
<dbReference type="GO" id="GO:0032153">
    <property type="term" value="C:cell division site"/>
    <property type="evidence" value="ECO:0007669"/>
    <property type="project" value="TreeGrafter"/>
</dbReference>
<name>A4BP08_9GAMM</name>
<dbReference type="PANTHER" id="PTHR47755">
    <property type="entry name" value="CELL DIVISION PROTEIN FTSX"/>
    <property type="match status" value="1"/>
</dbReference>
<evidence type="ECO:0000256" key="9">
    <source>
        <dbReference type="ARBA" id="ARBA00022989"/>
    </source>
</evidence>
<dbReference type="Proteomes" id="UP000003374">
    <property type="component" value="Unassembled WGS sequence"/>
</dbReference>
<dbReference type="PIRSF" id="PIRSF003097">
    <property type="entry name" value="FtsX"/>
    <property type="match status" value="1"/>
</dbReference>
<keyword evidence="9 13" id="KW-1133">Transmembrane helix</keyword>
<dbReference type="RefSeq" id="WP_005002591.1">
    <property type="nucleotide sequence ID" value="NZ_CH672427.1"/>
</dbReference>
<evidence type="ECO:0000256" key="3">
    <source>
        <dbReference type="ARBA" id="ARBA00011160"/>
    </source>
</evidence>
<keyword evidence="8 13" id="KW-0812">Transmembrane</keyword>
<feature type="domain" description="ABC3 transporter permease C-terminal" evidence="14">
    <location>
        <begin position="188"/>
        <end position="266"/>
    </location>
</feature>
<keyword evidence="7 12" id="KW-0132">Cell division</keyword>
<dbReference type="Pfam" id="PF18075">
    <property type="entry name" value="FtsX_ECD"/>
    <property type="match status" value="1"/>
</dbReference>
<evidence type="ECO:0000256" key="6">
    <source>
        <dbReference type="ARBA" id="ARBA00022519"/>
    </source>
</evidence>
<feature type="transmembrane region" description="Helical" evidence="13">
    <location>
        <begin position="37"/>
        <end position="57"/>
    </location>
</feature>
<feature type="transmembrane region" description="Helical" evidence="13">
    <location>
        <begin position="279"/>
        <end position="303"/>
    </location>
</feature>
<dbReference type="HOGENOM" id="CLU_073546_0_0_6"/>
<evidence type="ECO:0000256" key="1">
    <source>
        <dbReference type="ARBA" id="ARBA00004429"/>
    </source>
</evidence>
<dbReference type="InterPro" id="IPR004513">
    <property type="entry name" value="FtsX"/>
</dbReference>
<protein>
    <recommendedName>
        <fullName evidence="4 12">Cell division protein FtsX</fullName>
    </recommendedName>
</protein>
<keyword evidence="10 12" id="KW-0472">Membrane</keyword>
<evidence type="ECO:0000256" key="10">
    <source>
        <dbReference type="ARBA" id="ARBA00023136"/>
    </source>
</evidence>
<accession>A4BP08</accession>
<evidence type="ECO:0000313" key="17">
    <source>
        <dbReference type="Proteomes" id="UP000003374"/>
    </source>
</evidence>
<comment type="function">
    <text evidence="12">Part of the ABC transporter FtsEX involved in cellular division.</text>
</comment>
<comment type="subcellular location">
    <subcellularLocation>
        <location evidence="1">Cell inner membrane</location>
        <topology evidence="1">Multi-pass membrane protein</topology>
    </subcellularLocation>
</comment>
<dbReference type="InterPro" id="IPR003838">
    <property type="entry name" value="ABC3_permease_C"/>
</dbReference>
<dbReference type="AlphaFoldDB" id="A4BP08"/>
<sequence length="313" mass="34013">MKPHGRWRRFLKTWLEQHARALVGSLGAFTRNRVPSLMTAGVIGIALALPAAFLLLLDNIQTLTSGWQGQPHASLFLKRDLDTKQVALLAQQIGTRNGVIHARIITPEQGLEELRELSGFRQALALLPSNPLPPVIEVEPSGALTPAQVDSLIDELAALPSVARIRMDRDWLRRLHAILYLFERGTWVVAALLGITVILVVGNTIRLDIENRRDEIIIVKLIGATDAFVRRPFLYSGLWHGLAGGLLACLLVETGRLLLAGPVSHLASLYGSRFELAGIGFSGGLTLLGCGAFLGLVGSRLAVGRHLTALEPR</sequence>
<dbReference type="Gene3D" id="3.30.70.3040">
    <property type="match status" value="1"/>
</dbReference>
<evidence type="ECO:0000313" key="16">
    <source>
        <dbReference type="EMBL" id="EAR22309.1"/>
    </source>
</evidence>
<dbReference type="Pfam" id="PF02687">
    <property type="entry name" value="FtsX"/>
    <property type="match status" value="1"/>
</dbReference>
<evidence type="ECO:0000256" key="13">
    <source>
        <dbReference type="SAM" id="Phobius"/>
    </source>
</evidence>
<keyword evidence="5 12" id="KW-1003">Cell membrane</keyword>
<dbReference type="InterPro" id="IPR040690">
    <property type="entry name" value="FtsX_ECD"/>
</dbReference>
<evidence type="ECO:0000256" key="4">
    <source>
        <dbReference type="ARBA" id="ARBA00021907"/>
    </source>
</evidence>
<dbReference type="GO" id="GO:0005886">
    <property type="term" value="C:plasma membrane"/>
    <property type="evidence" value="ECO:0007669"/>
    <property type="project" value="UniProtKB-SubCell"/>
</dbReference>
<comment type="subunit">
    <text evidence="3">Forms a membrane-associated complex with FtsE.</text>
</comment>
<dbReference type="OrthoDB" id="9813411at2"/>
<dbReference type="STRING" id="314278.NB231_11254"/>
<evidence type="ECO:0000256" key="5">
    <source>
        <dbReference type="ARBA" id="ARBA00022475"/>
    </source>
</evidence>
<evidence type="ECO:0000259" key="14">
    <source>
        <dbReference type="Pfam" id="PF02687"/>
    </source>
</evidence>
<dbReference type="EMBL" id="AAOF01000003">
    <property type="protein sequence ID" value="EAR22309.1"/>
    <property type="molecule type" value="Genomic_DNA"/>
</dbReference>
<evidence type="ECO:0000256" key="7">
    <source>
        <dbReference type="ARBA" id="ARBA00022618"/>
    </source>
</evidence>
<comment type="caution">
    <text evidence="16">The sequence shown here is derived from an EMBL/GenBank/DDBJ whole genome shotgun (WGS) entry which is preliminary data.</text>
</comment>
<dbReference type="GO" id="GO:0051301">
    <property type="term" value="P:cell division"/>
    <property type="evidence" value="ECO:0007669"/>
    <property type="project" value="UniProtKB-KW"/>
</dbReference>
<evidence type="ECO:0000256" key="2">
    <source>
        <dbReference type="ARBA" id="ARBA00007379"/>
    </source>
</evidence>
<keyword evidence="6 12" id="KW-0997">Cell inner membrane</keyword>
<comment type="similarity">
    <text evidence="2 12">Belongs to the ABC-4 integral membrane protein family. FtsX subfamily.</text>
</comment>
<organism evidence="16 17">
    <name type="scientific">Nitrococcus mobilis Nb-231</name>
    <dbReference type="NCBI Taxonomy" id="314278"/>
    <lineage>
        <taxon>Bacteria</taxon>
        <taxon>Pseudomonadati</taxon>
        <taxon>Pseudomonadota</taxon>
        <taxon>Gammaproteobacteria</taxon>
        <taxon>Chromatiales</taxon>
        <taxon>Ectothiorhodospiraceae</taxon>
        <taxon>Nitrococcus</taxon>
    </lineage>
</organism>
<reference evidence="16 17" key="1">
    <citation type="submission" date="2006-02" db="EMBL/GenBank/DDBJ databases">
        <authorList>
            <person name="Waterbury J."/>
            <person name="Ferriera S."/>
            <person name="Johnson J."/>
            <person name="Kravitz S."/>
            <person name="Halpern A."/>
            <person name="Remington K."/>
            <person name="Beeson K."/>
            <person name="Tran B."/>
            <person name="Rogers Y.-H."/>
            <person name="Friedman R."/>
            <person name="Venter J.C."/>
        </authorList>
    </citation>
    <scope>NUCLEOTIDE SEQUENCE [LARGE SCALE GENOMIC DNA]</scope>
    <source>
        <strain evidence="16 17">Nb-231</strain>
    </source>
</reference>
<proteinExistence type="inferred from homology"/>
<feature type="transmembrane region" description="Helical" evidence="13">
    <location>
        <begin position="185"/>
        <end position="205"/>
    </location>
</feature>
<dbReference type="NCBIfam" id="TIGR00439">
    <property type="entry name" value="FtsX_Gneg"/>
    <property type="match status" value="1"/>
</dbReference>
<feature type="domain" description="FtsX extracellular" evidence="15">
    <location>
        <begin position="74"/>
        <end position="164"/>
    </location>
</feature>